<sequence>MTTTRTHTAVAFVAARQPLEAIQVPTASPEGDEILIRSQFTASTPLDLHRADGGLLQKPGEIFGLTTVGVVEEVGAGASGRLRVGDRVFGWAFQEPRYRAHQEFVTAPEWMFGKIPDNISSEGAATVPENLITVFNTMAIDLGLPTPWPKPEGYVPDHAEDPILVWGAGSSVGQYALQVLRWYGYRHVLATASPSHHEYLEGLGASACFDYRDPDVAEKVLSAASEMHRRKSGAKESQTNTIPFIIDCIGSRDGSLRPILEREMAQRGSVVAVMLPVILTHASPDQAPEYSMDAGEVARGLGAADDSGIAVKGVRTFFMYEKSAFFKEKLPSEIMPGLLAQGIVKPQRLRVIEGDSIVEREENALRVMREGAVSGIKLVWRTSEQ</sequence>
<dbReference type="Gene3D" id="3.40.50.720">
    <property type="entry name" value="NAD(P)-binding Rossmann-like Domain"/>
    <property type="match status" value="1"/>
</dbReference>
<dbReference type="InterPro" id="IPR036291">
    <property type="entry name" value="NAD(P)-bd_dom_sf"/>
</dbReference>
<gene>
    <name evidence="4" type="ORF">PG996_011142</name>
</gene>
<comment type="caution">
    <text evidence="4">The sequence shown here is derived from an EMBL/GenBank/DDBJ whole genome shotgun (WGS) entry which is preliminary data.</text>
</comment>
<evidence type="ECO:0000259" key="3">
    <source>
        <dbReference type="SMART" id="SM00829"/>
    </source>
</evidence>
<evidence type="ECO:0000313" key="5">
    <source>
        <dbReference type="Proteomes" id="UP001446871"/>
    </source>
</evidence>
<accession>A0ABR1UE72</accession>
<dbReference type="InterPro" id="IPR013154">
    <property type="entry name" value="ADH-like_N"/>
</dbReference>
<dbReference type="InterPro" id="IPR020843">
    <property type="entry name" value="ER"/>
</dbReference>
<dbReference type="InterPro" id="IPR047122">
    <property type="entry name" value="Trans-enoyl_RdTase-like"/>
</dbReference>
<dbReference type="SUPFAM" id="SSF51735">
    <property type="entry name" value="NAD(P)-binding Rossmann-fold domains"/>
    <property type="match status" value="1"/>
</dbReference>
<dbReference type="Pfam" id="PF08240">
    <property type="entry name" value="ADH_N"/>
    <property type="match status" value="1"/>
</dbReference>
<evidence type="ECO:0000313" key="4">
    <source>
        <dbReference type="EMBL" id="KAK8057205.1"/>
    </source>
</evidence>
<proteinExistence type="inferred from homology"/>
<dbReference type="PANTHER" id="PTHR45348">
    <property type="entry name" value="HYPOTHETICAL OXIDOREDUCTASE (EUROFUNG)"/>
    <property type="match status" value="1"/>
</dbReference>
<reference evidence="4 5" key="1">
    <citation type="submission" date="2023-01" db="EMBL/GenBank/DDBJ databases">
        <title>Analysis of 21 Apiospora genomes using comparative genomics revels a genus with tremendous synthesis potential of carbohydrate active enzymes and secondary metabolites.</title>
        <authorList>
            <person name="Sorensen T."/>
        </authorList>
    </citation>
    <scope>NUCLEOTIDE SEQUENCE [LARGE SCALE GENOMIC DNA]</scope>
    <source>
        <strain evidence="4 5">CBS 83171</strain>
    </source>
</reference>
<dbReference type="EMBL" id="JAQQWM010000007">
    <property type="protein sequence ID" value="KAK8057205.1"/>
    <property type="molecule type" value="Genomic_DNA"/>
</dbReference>
<dbReference type="InterPro" id="IPR011032">
    <property type="entry name" value="GroES-like_sf"/>
</dbReference>
<comment type="similarity">
    <text evidence="1">Belongs to the zinc-containing alcohol dehydrogenase family.</text>
</comment>
<dbReference type="PANTHER" id="PTHR45348:SF3">
    <property type="entry name" value="ENOYL REDUCTASE (ER) DOMAIN-CONTAINING PROTEIN"/>
    <property type="match status" value="1"/>
</dbReference>
<feature type="domain" description="Enoyl reductase (ER)" evidence="3">
    <location>
        <begin position="14"/>
        <end position="379"/>
    </location>
</feature>
<dbReference type="Gene3D" id="3.90.180.10">
    <property type="entry name" value="Medium-chain alcohol dehydrogenases, catalytic domain"/>
    <property type="match status" value="1"/>
</dbReference>
<evidence type="ECO:0000256" key="2">
    <source>
        <dbReference type="ARBA" id="ARBA00023002"/>
    </source>
</evidence>
<dbReference type="SUPFAM" id="SSF50129">
    <property type="entry name" value="GroES-like"/>
    <property type="match status" value="1"/>
</dbReference>
<dbReference type="Proteomes" id="UP001446871">
    <property type="component" value="Unassembled WGS sequence"/>
</dbReference>
<keyword evidence="2" id="KW-0560">Oxidoreductase</keyword>
<dbReference type="SMART" id="SM00829">
    <property type="entry name" value="PKS_ER"/>
    <property type="match status" value="1"/>
</dbReference>
<name>A0ABR1UE72_9PEZI</name>
<dbReference type="CDD" id="cd08249">
    <property type="entry name" value="enoyl_reductase_like"/>
    <property type="match status" value="1"/>
</dbReference>
<keyword evidence="5" id="KW-1185">Reference proteome</keyword>
<evidence type="ECO:0000256" key="1">
    <source>
        <dbReference type="ARBA" id="ARBA00008072"/>
    </source>
</evidence>
<organism evidence="4 5">
    <name type="scientific">Apiospora saccharicola</name>
    <dbReference type="NCBI Taxonomy" id="335842"/>
    <lineage>
        <taxon>Eukaryota</taxon>
        <taxon>Fungi</taxon>
        <taxon>Dikarya</taxon>
        <taxon>Ascomycota</taxon>
        <taxon>Pezizomycotina</taxon>
        <taxon>Sordariomycetes</taxon>
        <taxon>Xylariomycetidae</taxon>
        <taxon>Amphisphaeriales</taxon>
        <taxon>Apiosporaceae</taxon>
        <taxon>Apiospora</taxon>
    </lineage>
</organism>
<protein>
    <recommendedName>
        <fullName evidence="3">Enoyl reductase (ER) domain-containing protein</fullName>
    </recommendedName>
</protein>